<accession>A0A4U5MTK1</accession>
<protein>
    <recommendedName>
        <fullName evidence="3">F-box associated domain-containing protein</fullName>
    </recommendedName>
</protein>
<organism evidence="1 2">
    <name type="scientific">Steinernema carpocapsae</name>
    <name type="common">Entomopathogenic nematode</name>
    <dbReference type="NCBI Taxonomy" id="34508"/>
    <lineage>
        <taxon>Eukaryota</taxon>
        <taxon>Metazoa</taxon>
        <taxon>Ecdysozoa</taxon>
        <taxon>Nematoda</taxon>
        <taxon>Chromadorea</taxon>
        <taxon>Rhabditida</taxon>
        <taxon>Tylenchina</taxon>
        <taxon>Panagrolaimomorpha</taxon>
        <taxon>Strongyloidoidea</taxon>
        <taxon>Steinernematidae</taxon>
        <taxon>Steinernema</taxon>
    </lineage>
</organism>
<evidence type="ECO:0000313" key="1">
    <source>
        <dbReference type="EMBL" id="TKR73060.1"/>
    </source>
</evidence>
<name>A0A4U5MTK1_STECR</name>
<keyword evidence="2" id="KW-1185">Reference proteome</keyword>
<dbReference type="EMBL" id="AZBU02000006">
    <property type="protein sequence ID" value="TKR73060.1"/>
    <property type="molecule type" value="Genomic_DNA"/>
</dbReference>
<reference evidence="1 2" key="2">
    <citation type="journal article" date="2019" name="G3 (Bethesda)">
        <title>Hybrid Assembly of the Genome of the Entomopathogenic Nematode Steinernema carpocapsae Identifies the X-Chromosome.</title>
        <authorList>
            <person name="Serra L."/>
            <person name="Macchietto M."/>
            <person name="Macias-Munoz A."/>
            <person name="McGill C.J."/>
            <person name="Rodriguez I.M."/>
            <person name="Rodriguez B."/>
            <person name="Murad R."/>
            <person name="Mortazavi A."/>
        </authorList>
    </citation>
    <scope>NUCLEOTIDE SEQUENCE [LARGE SCALE GENOMIC DNA]</scope>
    <source>
        <strain evidence="1 2">ALL</strain>
    </source>
</reference>
<evidence type="ECO:0008006" key="3">
    <source>
        <dbReference type="Google" id="ProtNLM"/>
    </source>
</evidence>
<gene>
    <name evidence="1" type="ORF">L596_020416</name>
</gene>
<reference evidence="1 2" key="1">
    <citation type="journal article" date="2015" name="Genome Biol.">
        <title>Comparative genomics of Steinernema reveals deeply conserved gene regulatory networks.</title>
        <authorList>
            <person name="Dillman A.R."/>
            <person name="Macchietto M."/>
            <person name="Porter C.F."/>
            <person name="Rogers A."/>
            <person name="Williams B."/>
            <person name="Antoshechkin I."/>
            <person name="Lee M.M."/>
            <person name="Goodwin Z."/>
            <person name="Lu X."/>
            <person name="Lewis E.E."/>
            <person name="Goodrich-Blair H."/>
            <person name="Stock S.P."/>
            <person name="Adams B.J."/>
            <person name="Sternberg P.W."/>
            <person name="Mortazavi A."/>
        </authorList>
    </citation>
    <scope>NUCLEOTIDE SEQUENCE [LARGE SCALE GENOMIC DNA]</scope>
    <source>
        <strain evidence="1 2">ALL</strain>
    </source>
</reference>
<dbReference type="AlphaFoldDB" id="A0A4U5MTK1"/>
<dbReference type="OrthoDB" id="10345347at2759"/>
<dbReference type="Proteomes" id="UP000298663">
    <property type="component" value="Unassembled WGS sequence"/>
</dbReference>
<sequence length="267" mass="30382">MGTTSSRNSSPISSKPLSATLLLSQYDESRAFFQLLDSEDSTQIALNNYGQVDDYFVSQISPADLSEGPGQGHWENSQKDFQGFFKRLIEIADLPIRNLYFQNIDLSLLNEGKYEEARCMLKAVGTTVKNLYVDGVYGCEQEVRDILVNAILSEQIHGLQMTNVDLTEDVPEIVLKWVEKGLWRHVEILQVNGCQLTTTFMEAVLEWWNRTGCQVNVTRKMVLDLKLTAQDAAQFSGKQKWIRKGRAPNSKAVIRRHGWDRFELDLS</sequence>
<evidence type="ECO:0000313" key="2">
    <source>
        <dbReference type="Proteomes" id="UP000298663"/>
    </source>
</evidence>
<proteinExistence type="predicted"/>
<comment type="caution">
    <text evidence="1">The sequence shown here is derived from an EMBL/GenBank/DDBJ whole genome shotgun (WGS) entry which is preliminary data.</text>
</comment>